<evidence type="ECO:0000256" key="6">
    <source>
        <dbReference type="ARBA" id="ARBA00022989"/>
    </source>
</evidence>
<keyword evidence="2" id="KW-0813">Transport</keyword>
<dbReference type="NCBIfam" id="TIGR00797">
    <property type="entry name" value="matE"/>
    <property type="match status" value="1"/>
</dbReference>
<proteinExistence type="predicted"/>
<dbReference type="PANTHER" id="PTHR43298:SF2">
    <property type="entry name" value="FMN_FAD EXPORTER YEEO-RELATED"/>
    <property type="match status" value="1"/>
</dbReference>
<dbReference type="InterPro" id="IPR048279">
    <property type="entry name" value="MdtK-like"/>
</dbReference>
<dbReference type="Pfam" id="PF01554">
    <property type="entry name" value="MatE"/>
    <property type="match status" value="2"/>
</dbReference>
<dbReference type="EMBL" id="CP080590">
    <property type="protein sequence ID" value="QYO75371.1"/>
    <property type="molecule type" value="Genomic_DNA"/>
</dbReference>
<evidence type="ECO:0000256" key="10">
    <source>
        <dbReference type="SAM" id="Phobius"/>
    </source>
</evidence>
<sequence length="470" mass="50277">MSDNVAPTVPAPPIPPSLRGWSGEFRATFALAWPLVIAQIAQNALQATDVIMMGWLGPEALAAGTLANSFLMPLFLFGVGVVGAVAPLTAQARGRRDIKAIRRVVRQGFWAAILLAVILAPIVLQIRTVYGWLGQDAALAARAEEYIQIAVLMLAPAMGVIVLRSLLSTFDASRVILVITVGGVIVNALGNYLLMFGNFGLPRLELRGAAIATTLTNLFMLGVMLTYVLRHRRFKRFNILIRFWKPDWPRFREIFRIGSPIGLTVLAEVGLFAAAAILMGRLGTDELAAHAVALQCASLAFMVPLGLGIAATVRVGIAYGRRDPEGIGKAGWTSFMLGTGFMAVSALSFILLGPAIVAIFLDPRLAENQNALVLAAAYLAIAGLFQLVDGAQVVAAHALRGLSDTKVPMFMAILGYWCVGLPVAWLMGFVLDLRGVGIWLGLAAGLAFVAVLLVGRFAMRERLGLLERIA</sequence>
<evidence type="ECO:0000256" key="9">
    <source>
        <dbReference type="ARBA" id="ARBA00031636"/>
    </source>
</evidence>
<evidence type="ECO:0000313" key="12">
    <source>
        <dbReference type="Proteomes" id="UP000825799"/>
    </source>
</evidence>
<feature type="transmembrane region" description="Helical" evidence="10">
    <location>
        <begin position="292"/>
        <end position="313"/>
    </location>
</feature>
<dbReference type="RefSeq" id="WP_220303842.1">
    <property type="nucleotide sequence ID" value="NZ_CP080590.1"/>
</dbReference>
<name>A0ABX8W9J1_9HYPH</name>
<feature type="transmembrane region" description="Helical" evidence="10">
    <location>
        <begin position="70"/>
        <end position="88"/>
    </location>
</feature>
<evidence type="ECO:0000256" key="5">
    <source>
        <dbReference type="ARBA" id="ARBA00022692"/>
    </source>
</evidence>
<dbReference type="InterPro" id="IPR050222">
    <property type="entry name" value="MATE_MdtK"/>
</dbReference>
<evidence type="ECO:0000256" key="1">
    <source>
        <dbReference type="ARBA" id="ARBA00004429"/>
    </source>
</evidence>
<evidence type="ECO:0000256" key="7">
    <source>
        <dbReference type="ARBA" id="ARBA00023065"/>
    </source>
</evidence>
<keyword evidence="6 10" id="KW-1133">Transmembrane helix</keyword>
<dbReference type="PANTHER" id="PTHR43298">
    <property type="entry name" value="MULTIDRUG RESISTANCE PROTEIN NORM-RELATED"/>
    <property type="match status" value="1"/>
</dbReference>
<keyword evidence="5 10" id="KW-0812">Transmembrane</keyword>
<keyword evidence="7" id="KW-0406">Ion transport</keyword>
<feature type="transmembrane region" description="Helical" evidence="10">
    <location>
        <begin position="373"/>
        <end position="395"/>
    </location>
</feature>
<dbReference type="PIRSF" id="PIRSF006603">
    <property type="entry name" value="DinF"/>
    <property type="match status" value="1"/>
</dbReference>
<dbReference type="Proteomes" id="UP000825799">
    <property type="component" value="Chromosome"/>
</dbReference>
<dbReference type="InterPro" id="IPR002528">
    <property type="entry name" value="MATE_fam"/>
</dbReference>
<feature type="transmembrane region" description="Helical" evidence="10">
    <location>
        <begin position="206"/>
        <end position="229"/>
    </location>
</feature>
<keyword evidence="3" id="KW-0050">Antiport</keyword>
<evidence type="ECO:0000256" key="8">
    <source>
        <dbReference type="ARBA" id="ARBA00023136"/>
    </source>
</evidence>
<organism evidence="11 12">
    <name type="scientific">Devosia salina</name>
    <dbReference type="NCBI Taxonomy" id="2860336"/>
    <lineage>
        <taxon>Bacteria</taxon>
        <taxon>Pseudomonadati</taxon>
        <taxon>Pseudomonadota</taxon>
        <taxon>Alphaproteobacteria</taxon>
        <taxon>Hyphomicrobiales</taxon>
        <taxon>Devosiaceae</taxon>
        <taxon>Devosia</taxon>
    </lineage>
</organism>
<feature type="transmembrane region" description="Helical" evidence="10">
    <location>
        <begin position="334"/>
        <end position="361"/>
    </location>
</feature>
<feature type="transmembrane region" description="Helical" evidence="10">
    <location>
        <begin position="175"/>
        <end position="194"/>
    </location>
</feature>
<keyword evidence="12" id="KW-1185">Reference proteome</keyword>
<evidence type="ECO:0000256" key="2">
    <source>
        <dbReference type="ARBA" id="ARBA00022448"/>
    </source>
</evidence>
<feature type="transmembrane region" description="Helical" evidence="10">
    <location>
        <begin position="146"/>
        <end position="163"/>
    </location>
</feature>
<keyword evidence="8 10" id="KW-0472">Membrane</keyword>
<gene>
    <name evidence="11" type="ORF">K1X15_12005</name>
</gene>
<feature type="transmembrane region" description="Helical" evidence="10">
    <location>
        <begin position="407"/>
        <end position="431"/>
    </location>
</feature>
<evidence type="ECO:0000313" key="11">
    <source>
        <dbReference type="EMBL" id="QYO75371.1"/>
    </source>
</evidence>
<reference evidence="11 12" key="1">
    <citation type="submission" date="2021-08" db="EMBL/GenBank/DDBJ databases">
        <title>Devosia salina sp. nov., isolated from the South China Sea sediment.</title>
        <authorList>
            <person name="Zhou Z."/>
        </authorList>
    </citation>
    <scope>NUCLEOTIDE SEQUENCE [LARGE SCALE GENOMIC DNA]</scope>
    <source>
        <strain evidence="11 12">SCS-3</strain>
    </source>
</reference>
<dbReference type="CDD" id="cd13131">
    <property type="entry name" value="MATE_NorM_like"/>
    <property type="match status" value="1"/>
</dbReference>
<accession>A0ABX8W9J1</accession>
<feature type="transmembrane region" description="Helical" evidence="10">
    <location>
        <begin position="260"/>
        <end position="280"/>
    </location>
</feature>
<protein>
    <recommendedName>
        <fullName evidence="9">Multidrug-efflux transporter</fullName>
    </recommendedName>
</protein>
<keyword evidence="4" id="KW-1003">Cell membrane</keyword>
<feature type="transmembrane region" description="Helical" evidence="10">
    <location>
        <begin position="437"/>
        <end position="459"/>
    </location>
</feature>
<evidence type="ECO:0000256" key="4">
    <source>
        <dbReference type="ARBA" id="ARBA00022475"/>
    </source>
</evidence>
<comment type="subcellular location">
    <subcellularLocation>
        <location evidence="1">Cell inner membrane</location>
        <topology evidence="1">Multi-pass membrane protein</topology>
    </subcellularLocation>
</comment>
<evidence type="ECO:0000256" key="3">
    <source>
        <dbReference type="ARBA" id="ARBA00022449"/>
    </source>
</evidence>
<feature type="transmembrane region" description="Helical" evidence="10">
    <location>
        <begin position="109"/>
        <end position="126"/>
    </location>
</feature>